<evidence type="ECO:0000313" key="2">
    <source>
        <dbReference type="EMBL" id="CAB4195817.1"/>
    </source>
</evidence>
<organism evidence="2">
    <name type="scientific">uncultured Caudovirales phage</name>
    <dbReference type="NCBI Taxonomy" id="2100421"/>
    <lineage>
        <taxon>Viruses</taxon>
        <taxon>Duplodnaviria</taxon>
        <taxon>Heunggongvirae</taxon>
        <taxon>Uroviricota</taxon>
        <taxon>Caudoviricetes</taxon>
        <taxon>Peduoviridae</taxon>
        <taxon>Maltschvirus</taxon>
        <taxon>Maltschvirus maltsch</taxon>
    </lineage>
</organism>
<dbReference type="EMBL" id="LR797238">
    <property type="protein sequence ID" value="CAB4195817.1"/>
    <property type="molecule type" value="Genomic_DNA"/>
</dbReference>
<dbReference type="EMBL" id="LR797352">
    <property type="protein sequence ID" value="CAB4205026.1"/>
    <property type="molecule type" value="Genomic_DNA"/>
</dbReference>
<accession>A0A6J5RNG6</accession>
<protein>
    <submittedName>
        <fullName evidence="2">Uncharacterized protein</fullName>
    </submittedName>
</protein>
<dbReference type="EMBL" id="LR797149">
    <property type="protein sequence ID" value="CAB4190157.1"/>
    <property type="molecule type" value="Genomic_DNA"/>
</dbReference>
<evidence type="ECO:0000313" key="1">
    <source>
        <dbReference type="EMBL" id="CAB4190157.1"/>
    </source>
</evidence>
<proteinExistence type="predicted"/>
<evidence type="ECO:0000313" key="3">
    <source>
        <dbReference type="EMBL" id="CAB4205026.1"/>
    </source>
</evidence>
<reference evidence="2" key="1">
    <citation type="submission" date="2020-05" db="EMBL/GenBank/DDBJ databases">
        <authorList>
            <person name="Chiriac C."/>
            <person name="Salcher M."/>
            <person name="Ghai R."/>
            <person name="Kavagutti S V."/>
        </authorList>
    </citation>
    <scope>NUCLEOTIDE SEQUENCE</scope>
</reference>
<gene>
    <name evidence="1" type="ORF">UFOVP1195_41</name>
    <name evidence="2" type="ORF">UFOVP1288_41</name>
    <name evidence="3" type="ORF">UFOVP1409_41</name>
</gene>
<name>A0A6J5RNG6_9CAUD</name>
<sequence>MASTYSTLKVQLMATGENLSTWGTVTNTNLGTALEEAIVGSADVAFSSGTVTLSLSNTNATQTARNLRLNLTGTSGGAQNLIVPAIEKVYIVNNGCADAITVKNASGTGIAVPAGKTTYLYNNGTNVVDAITHLTSLTLASPLSAASGGMGLTSYNSGGAVYATSTSALTTGTLPVASGGTGATSLTANSVVLGNGTSAVQVVTPGTSGNALISNGTTWTSAFAPPGAPDVIIQNQQPSGTAGANLINYATWTAYVLNTVVRNNGSVASLASNRVTLTAGTWLIHATVAICGTVVSTDASARVRLYNYTGSAALGQGVNVAFTGGYNAGGQTTGANPEVVAVVTLLGSTAIELQLAYASGNICAAGKAVSTGDVEVYASFEATRVG</sequence>